<reference evidence="1 2" key="1">
    <citation type="submission" date="2021-06" db="EMBL/GenBank/DDBJ databases">
        <title>Caerostris extrusa draft genome.</title>
        <authorList>
            <person name="Kono N."/>
            <person name="Arakawa K."/>
        </authorList>
    </citation>
    <scope>NUCLEOTIDE SEQUENCE [LARGE SCALE GENOMIC DNA]</scope>
</reference>
<organism evidence="1 2">
    <name type="scientific">Caerostris extrusa</name>
    <name type="common">Bark spider</name>
    <name type="synonym">Caerostris bankana</name>
    <dbReference type="NCBI Taxonomy" id="172846"/>
    <lineage>
        <taxon>Eukaryota</taxon>
        <taxon>Metazoa</taxon>
        <taxon>Ecdysozoa</taxon>
        <taxon>Arthropoda</taxon>
        <taxon>Chelicerata</taxon>
        <taxon>Arachnida</taxon>
        <taxon>Araneae</taxon>
        <taxon>Araneomorphae</taxon>
        <taxon>Entelegynae</taxon>
        <taxon>Araneoidea</taxon>
        <taxon>Araneidae</taxon>
        <taxon>Caerostris</taxon>
    </lineage>
</organism>
<dbReference type="Proteomes" id="UP001054945">
    <property type="component" value="Unassembled WGS sequence"/>
</dbReference>
<proteinExistence type="predicted"/>
<name>A0AAV4SXD9_CAEEX</name>
<keyword evidence="2" id="KW-1185">Reference proteome</keyword>
<gene>
    <name evidence="1" type="ORF">CEXT_674161</name>
</gene>
<comment type="caution">
    <text evidence="1">The sequence shown here is derived from an EMBL/GenBank/DDBJ whole genome shotgun (WGS) entry which is preliminary data.</text>
</comment>
<protein>
    <submittedName>
        <fullName evidence="1">Uncharacterized protein</fullName>
    </submittedName>
</protein>
<evidence type="ECO:0000313" key="1">
    <source>
        <dbReference type="EMBL" id="GIY38790.1"/>
    </source>
</evidence>
<sequence length="78" mass="8819">MKKLRTISHHNSPPSCLIHPSEGVEIFSRGVHHFIGPSPTRVGLKLLRFHLRYLALWGRMLSVRNPLHTELCSLSGPT</sequence>
<dbReference type="AlphaFoldDB" id="A0AAV4SXD9"/>
<dbReference type="EMBL" id="BPLR01010356">
    <property type="protein sequence ID" value="GIY38790.1"/>
    <property type="molecule type" value="Genomic_DNA"/>
</dbReference>
<accession>A0AAV4SXD9</accession>
<evidence type="ECO:0000313" key="2">
    <source>
        <dbReference type="Proteomes" id="UP001054945"/>
    </source>
</evidence>